<organism evidence="1 2">
    <name type="scientific">Panagrolaimus sp. ES5</name>
    <dbReference type="NCBI Taxonomy" id="591445"/>
    <lineage>
        <taxon>Eukaryota</taxon>
        <taxon>Metazoa</taxon>
        <taxon>Ecdysozoa</taxon>
        <taxon>Nematoda</taxon>
        <taxon>Chromadorea</taxon>
        <taxon>Rhabditida</taxon>
        <taxon>Tylenchina</taxon>
        <taxon>Panagrolaimomorpha</taxon>
        <taxon>Panagrolaimoidea</taxon>
        <taxon>Panagrolaimidae</taxon>
        <taxon>Panagrolaimus</taxon>
    </lineage>
</organism>
<accession>A0AC34F421</accession>
<evidence type="ECO:0000313" key="2">
    <source>
        <dbReference type="WBParaSite" id="ES5_v2.g11687.t1"/>
    </source>
</evidence>
<dbReference type="WBParaSite" id="ES5_v2.g11687.t1">
    <property type="protein sequence ID" value="ES5_v2.g11687.t1"/>
    <property type="gene ID" value="ES5_v2.g11687"/>
</dbReference>
<sequence length="392" mass="45380">MFDQWMPEAAATTILEKNSKDGFINSEFIAKNSINKSYNFDPIKSLINLAILQPPTWQRLIQFLSEHPSSLTTSPLMQFIKSEPPHSVDSEENFDVKPFACTPSTSADTSLRKNNKISAPNDDELANDDGEEFETLVTSYIEHIKHMNRSMISIDDFLREPEDGPKFRKMVPSDVDKLSTVELSGLLYWLEKQHPFKLLEHSDREALLKRYSVRKLSLDHFYNASKHKEMVAEGKFAMLNNTYVPPNETGFEGVTDDEKTRQAKFDIFRPTLDRLWSTIVIPFSKMNVTDAEIVTLHILLLWSAQNNRYVSAPVKEIMRKRREWAVTRLFEHYQEIGVSDPVIRLGEILLLLPEIEVVCDLHCTDFQVAKLFQFCDSLSSYWYDKWCYTSTD</sequence>
<name>A0AC34F421_9BILA</name>
<evidence type="ECO:0000313" key="1">
    <source>
        <dbReference type="Proteomes" id="UP000887579"/>
    </source>
</evidence>
<reference evidence="2" key="1">
    <citation type="submission" date="2022-11" db="UniProtKB">
        <authorList>
            <consortium name="WormBaseParasite"/>
        </authorList>
    </citation>
    <scope>IDENTIFICATION</scope>
</reference>
<protein>
    <submittedName>
        <fullName evidence="2">NR LBD domain-containing protein</fullName>
    </submittedName>
</protein>
<dbReference type="Proteomes" id="UP000887579">
    <property type="component" value="Unplaced"/>
</dbReference>
<proteinExistence type="predicted"/>